<dbReference type="OMA" id="LAMIHEF"/>
<accession>A0A401P6P2</accession>
<proteinExistence type="predicted"/>
<name>A0A401P6P2_SCYTO</name>
<comment type="caution">
    <text evidence="2">The sequence shown here is derived from an EMBL/GenBank/DDBJ whole genome shotgun (WGS) entry which is preliminary data.</text>
</comment>
<dbReference type="Proteomes" id="UP000288216">
    <property type="component" value="Unassembled WGS sequence"/>
</dbReference>
<gene>
    <name evidence="2" type="ORF">scyTo_0013878</name>
</gene>
<dbReference type="EMBL" id="BFAA01007265">
    <property type="protein sequence ID" value="GCB68812.1"/>
    <property type="molecule type" value="Genomic_DNA"/>
</dbReference>
<evidence type="ECO:0000256" key="1">
    <source>
        <dbReference type="SAM" id="MobiDB-lite"/>
    </source>
</evidence>
<evidence type="ECO:0000313" key="3">
    <source>
        <dbReference type="Proteomes" id="UP000288216"/>
    </source>
</evidence>
<feature type="non-terminal residue" evidence="2">
    <location>
        <position position="1"/>
    </location>
</feature>
<dbReference type="OrthoDB" id="9949757at2759"/>
<keyword evidence="3" id="KW-1185">Reference proteome</keyword>
<dbReference type="STRING" id="75743.A0A401P6P2"/>
<sequence>KSSKAHSSAVRCIKLQTVRGKFQVAWPTAWSNVKGGDFNISTIDTSNEDVCTFPSDSSSLQVSTITPNKPPQFRKVIFLARNSFGDIFSPIRSDITATELSLTPPISYTSNCFPLTQSVGNLSKISELFSEDACDQMQNLHNCNSKQEMIEQKPYPKTLANTLSNPSVQPGKEETRERAVSVAKTQLLQNMLKDALEEFRQVSHMPPFLSPHRELSGRKPESSLASEAHHKELVGLQLAMIHEFHIQQIAIHEAVLKHLVGEELLKEFVTLKEENKRLKKFH</sequence>
<reference evidence="2 3" key="1">
    <citation type="journal article" date="2018" name="Nat. Ecol. Evol.">
        <title>Shark genomes provide insights into elasmobranch evolution and the origin of vertebrates.</title>
        <authorList>
            <person name="Hara Y"/>
            <person name="Yamaguchi K"/>
            <person name="Onimaru K"/>
            <person name="Kadota M"/>
            <person name="Koyanagi M"/>
            <person name="Keeley SD"/>
            <person name="Tatsumi K"/>
            <person name="Tanaka K"/>
            <person name="Motone F"/>
            <person name="Kageyama Y"/>
            <person name="Nozu R"/>
            <person name="Adachi N"/>
            <person name="Nishimura O"/>
            <person name="Nakagawa R"/>
            <person name="Tanegashima C"/>
            <person name="Kiyatake I"/>
            <person name="Matsumoto R"/>
            <person name="Murakumo K"/>
            <person name="Nishida K"/>
            <person name="Terakita A"/>
            <person name="Kuratani S"/>
            <person name="Sato K"/>
            <person name="Hyodo S Kuraku.S."/>
        </authorList>
    </citation>
    <scope>NUCLEOTIDE SEQUENCE [LARGE SCALE GENOMIC DNA]</scope>
</reference>
<feature type="region of interest" description="Disordered" evidence="1">
    <location>
        <begin position="207"/>
        <end position="226"/>
    </location>
</feature>
<protein>
    <submittedName>
        <fullName evidence="2">Uncharacterized protein</fullName>
    </submittedName>
</protein>
<evidence type="ECO:0000313" key="2">
    <source>
        <dbReference type="EMBL" id="GCB68812.1"/>
    </source>
</evidence>
<organism evidence="2 3">
    <name type="scientific">Scyliorhinus torazame</name>
    <name type="common">Cloudy catshark</name>
    <name type="synonym">Catulus torazame</name>
    <dbReference type="NCBI Taxonomy" id="75743"/>
    <lineage>
        <taxon>Eukaryota</taxon>
        <taxon>Metazoa</taxon>
        <taxon>Chordata</taxon>
        <taxon>Craniata</taxon>
        <taxon>Vertebrata</taxon>
        <taxon>Chondrichthyes</taxon>
        <taxon>Elasmobranchii</taxon>
        <taxon>Galeomorphii</taxon>
        <taxon>Galeoidea</taxon>
        <taxon>Carcharhiniformes</taxon>
        <taxon>Scyliorhinidae</taxon>
        <taxon>Scyliorhinus</taxon>
    </lineage>
</organism>
<feature type="compositionally biased region" description="Basic and acidic residues" evidence="1">
    <location>
        <begin position="211"/>
        <end position="226"/>
    </location>
</feature>
<dbReference type="AlphaFoldDB" id="A0A401P6P2"/>